<organism evidence="2 3">
    <name type="scientific">candidate division TA06 bacterium 34_109</name>
    <dbReference type="NCBI Taxonomy" id="1635277"/>
    <lineage>
        <taxon>Bacteria</taxon>
        <taxon>Bacteria division TA06</taxon>
    </lineage>
</organism>
<evidence type="ECO:0000313" key="2">
    <source>
        <dbReference type="EMBL" id="KUK88086.1"/>
    </source>
</evidence>
<keyword evidence="2" id="KW-0418">Kinase</keyword>
<dbReference type="Proteomes" id="UP000053467">
    <property type="component" value="Unassembled WGS sequence"/>
</dbReference>
<dbReference type="CDD" id="cd00082">
    <property type="entry name" value="HisKA"/>
    <property type="match status" value="1"/>
</dbReference>
<dbReference type="InterPro" id="IPR036097">
    <property type="entry name" value="HisK_dim/P_sf"/>
</dbReference>
<accession>A0A101I321</accession>
<gene>
    <name evidence="2" type="ORF">XE03_0092</name>
</gene>
<dbReference type="Pfam" id="PF00512">
    <property type="entry name" value="HisKA"/>
    <property type="match status" value="1"/>
</dbReference>
<dbReference type="GO" id="GO:0000155">
    <property type="term" value="F:phosphorelay sensor kinase activity"/>
    <property type="evidence" value="ECO:0007669"/>
    <property type="project" value="InterPro"/>
</dbReference>
<dbReference type="SMART" id="SM00388">
    <property type="entry name" value="HisKA"/>
    <property type="match status" value="1"/>
</dbReference>
<feature type="domain" description="Signal transduction histidine kinase dimerisation/phosphoacceptor" evidence="1">
    <location>
        <begin position="140"/>
        <end position="206"/>
    </location>
</feature>
<dbReference type="EMBL" id="LGGX01000001">
    <property type="protein sequence ID" value="KUK88086.1"/>
    <property type="molecule type" value="Genomic_DNA"/>
</dbReference>
<dbReference type="InterPro" id="IPR003661">
    <property type="entry name" value="HisK_dim/P_dom"/>
</dbReference>
<sequence length="352" mass="41029">MKQIIIFKVTHDDILESKKLNENNLIFEDDFAKIEGICAEVKIDIILTSSSGKILKDTNLLKRLFYLKIPILVILKKDEDIYRYKNLFEFPYLDFIKENNFEYEFEYKCEKIIGIRNYIVSVESMSSLQHEIGKISKLSVAGELISSISHMINNPITSIILQLDVLRMDKSCPKELHKKIDMIEQNVDRIVSIVSTVRELKLGISERMELVNLEDETLKFLPIIKDYFINHNVEIEYSYDKKIPPVKLPHGFLKYIFLEIMLLLFHRSEKVKGNKVSINFSLFDDNINLIFNTNFKTGLETLSEDVDNKNNRSDLLTINSIRFDLENVSGKLFMKDYEKGTELKVVLPLPTI</sequence>
<keyword evidence="2" id="KW-0808">Transferase</keyword>
<evidence type="ECO:0000259" key="1">
    <source>
        <dbReference type="SMART" id="SM00388"/>
    </source>
</evidence>
<proteinExistence type="predicted"/>
<dbReference type="SUPFAM" id="SSF47384">
    <property type="entry name" value="Homodimeric domain of signal transducing histidine kinase"/>
    <property type="match status" value="1"/>
</dbReference>
<dbReference type="AlphaFoldDB" id="A0A101I321"/>
<name>A0A101I321_UNCT6</name>
<comment type="caution">
    <text evidence="2">The sequence shown here is derived from an EMBL/GenBank/DDBJ whole genome shotgun (WGS) entry which is preliminary data.</text>
</comment>
<reference evidence="3" key="1">
    <citation type="journal article" date="2015" name="MBio">
        <title>Genome-Resolved Metagenomic Analysis Reveals Roles for Candidate Phyla and Other Microbial Community Members in Biogeochemical Transformations in Oil Reservoirs.</title>
        <authorList>
            <person name="Hu P."/>
            <person name="Tom L."/>
            <person name="Singh A."/>
            <person name="Thomas B.C."/>
            <person name="Baker B.J."/>
            <person name="Piceno Y.M."/>
            <person name="Andersen G.L."/>
            <person name="Banfield J.F."/>
        </authorList>
    </citation>
    <scope>NUCLEOTIDE SEQUENCE [LARGE SCALE GENOMIC DNA]</scope>
</reference>
<dbReference type="Gene3D" id="1.10.287.130">
    <property type="match status" value="1"/>
</dbReference>
<evidence type="ECO:0000313" key="3">
    <source>
        <dbReference type="Proteomes" id="UP000053467"/>
    </source>
</evidence>
<protein>
    <submittedName>
        <fullName evidence="2">Signal transduction histidine kinase, nitrogen specific, NtrB</fullName>
    </submittedName>
</protein>